<organism evidence="2 3">
    <name type="scientific">Pseudanabaena cinerea FACHB-1277</name>
    <dbReference type="NCBI Taxonomy" id="2949581"/>
    <lineage>
        <taxon>Bacteria</taxon>
        <taxon>Bacillati</taxon>
        <taxon>Cyanobacteriota</taxon>
        <taxon>Cyanophyceae</taxon>
        <taxon>Pseudanabaenales</taxon>
        <taxon>Pseudanabaenaceae</taxon>
        <taxon>Pseudanabaena</taxon>
        <taxon>Pseudanabaena cinerea</taxon>
    </lineage>
</organism>
<proteinExistence type="predicted"/>
<feature type="transmembrane region" description="Helical" evidence="1">
    <location>
        <begin position="36"/>
        <end position="56"/>
    </location>
</feature>
<keyword evidence="1" id="KW-1133">Transmembrane helix</keyword>
<feature type="transmembrane region" description="Helical" evidence="1">
    <location>
        <begin position="93"/>
        <end position="115"/>
    </location>
</feature>
<evidence type="ECO:0000256" key="1">
    <source>
        <dbReference type="SAM" id="Phobius"/>
    </source>
</evidence>
<comment type="caution">
    <text evidence="2">The sequence shown here is derived from an EMBL/GenBank/DDBJ whole genome shotgun (WGS) entry which is preliminary data.</text>
</comment>
<sequence length="116" mass="12509">MQFIFDAIACGLLASLTWLGLVWISTDRPISSGRAWVQGVGIVAITNIFTWIALVGLNLRLIPVWVISFLLMNAAIARLAFPLCEGIQIPLIWAIVIHPILISAMGILLGGAVGFL</sequence>
<accession>A0A926Z686</accession>
<gene>
    <name evidence="2" type="ORF">H6F44_09950</name>
</gene>
<protein>
    <submittedName>
        <fullName evidence="2">Uncharacterized protein</fullName>
    </submittedName>
</protein>
<dbReference type="RefSeq" id="WP_190350804.1">
    <property type="nucleotide sequence ID" value="NZ_JACJPY010000026.1"/>
</dbReference>
<keyword evidence="1" id="KW-0472">Membrane</keyword>
<keyword evidence="1" id="KW-0812">Transmembrane</keyword>
<dbReference type="EMBL" id="JACJPY010000026">
    <property type="protein sequence ID" value="MBD2150438.1"/>
    <property type="molecule type" value="Genomic_DNA"/>
</dbReference>
<reference evidence="2" key="2">
    <citation type="submission" date="2020-08" db="EMBL/GenBank/DDBJ databases">
        <authorList>
            <person name="Chen M."/>
            <person name="Teng W."/>
            <person name="Zhao L."/>
            <person name="Hu C."/>
            <person name="Zhou Y."/>
            <person name="Han B."/>
            <person name="Song L."/>
            <person name="Shu W."/>
        </authorList>
    </citation>
    <scope>NUCLEOTIDE SEQUENCE</scope>
    <source>
        <strain evidence="2">FACHB-1277</strain>
    </source>
</reference>
<evidence type="ECO:0000313" key="2">
    <source>
        <dbReference type="EMBL" id="MBD2150438.1"/>
    </source>
</evidence>
<dbReference type="Proteomes" id="UP000631421">
    <property type="component" value="Unassembled WGS sequence"/>
</dbReference>
<feature type="transmembrane region" description="Helical" evidence="1">
    <location>
        <begin position="6"/>
        <end position="24"/>
    </location>
</feature>
<name>A0A926Z686_9CYAN</name>
<keyword evidence="3" id="KW-1185">Reference proteome</keyword>
<evidence type="ECO:0000313" key="3">
    <source>
        <dbReference type="Proteomes" id="UP000631421"/>
    </source>
</evidence>
<dbReference type="AlphaFoldDB" id="A0A926Z686"/>
<feature type="transmembrane region" description="Helical" evidence="1">
    <location>
        <begin position="62"/>
        <end position="81"/>
    </location>
</feature>
<reference evidence="2" key="1">
    <citation type="journal article" date="2015" name="ISME J.">
        <title>Draft Genome Sequence of Streptomyces incarnatus NRRL8089, which Produces the Nucleoside Antibiotic Sinefungin.</title>
        <authorList>
            <person name="Oshima K."/>
            <person name="Hattori M."/>
            <person name="Shimizu H."/>
            <person name="Fukuda K."/>
            <person name="Nemoto M."/>
            <person name="Inagaki K."/>
            <person name="Tamura T."/>
        </authorList>
    </citation>
    <scope>NUCLEOTIDE SEQUENCE</scope>
    <source>
        <strain evidence="2">FACHB-1277</strain>
    </source>
</reference>